<dbReference type="GO" id="GO:0003724">
    <property type="term" value="F:RNA helicase activity"/>
    <property type="evidence" value="ECO:0007669"/>
    <property type="project" value="UniProtKB-EC"/>
</dbReference>
<protein>
    <recommendedName>
        <fullName evidence="1">RNA helicase</fullName>
        <ecNumber evidence="1">3.6.4.13</ecNumber>
    </recommendedName>
</protein>
<dbReference type="InterPro" id="IPR014001">
    <property type="entry name" value="Helicase_ATP-bd"/>
</dbReference>
<evidence type="ECO:0000256" key="2">
    <source>
        <dbReference type="ARBA" id="ARBA00022741"/>
    </source>
</evidence>
<dbReference type="GO" id="GO:0003676">
    <property type="term" value="F:nucleic acid binding"/>
    <property type="evidence" value="ECO:0007669"/>
    <property type="project" value="InterPro"/>
</dbReference>
<feature type="compositionally biased region" description="Pro residues" evidence="6">
    <location>
        <begin position="364"/>
        <end position="373"/>
    </location>
</feature>
<dbReference type="EMBL" id="MU150270">
    <property type="protein sequence ID" value="KAF9462582.1"/>
    <property type="molecule type" value="Genomic_DNA"/>
</dbReference>
<dbReference type="InterPro" id="IPR011545">
    <property type="entry name" value="DEAD/DEAH_box_helicase_dom"/>
</dbReference>
<feature type="region of interest" description="Disordered" evidence="6">
    <location>
        <begin position="1"/>
        <end position="102"/>
    </location>
</feature>
<keyword evidence="10" id="KW-1185">Reference proteome</keyword>
<evidence type="ECO:0000256" key="4">
    <source>
        <dbReference type="ARBA" id="ARBA00022806"/>
    </source>
</evidence>
<dbReference type="SMART" id="SM00487">
    <property type="entry name" value="DEXDc"/>
    <property type="match status" value="1"/>
</dbReference>
<evidence type="ECO:0000259" key="7">
    <source>
        <dbReference type="PROSITE" id="PS51192"/>
    </source>
</evidence>
<evidence type="ECO:0000256" key="1">
    <source>
        <dbReference type="ARBA" id="ARBA00012552"/>
    </source>
</evidence>
<feature type="compositionally biased region" description="Low complexity" evidence="6">
    <location>
        <begin position="630"/>
        <end position="642"/>
    </location>
</feature>
<feature type="domain" description="Helicase C-terminal" evidence="8">
    <location>
        <begin position="788"/>
        <end position="944"/>
    </location>
</feature>
<dbReference type="EC" id="3.6.4.13" evidence="1"/>
<feature type="region of interest" description="Disordered" evidence="6">
    <location>
        <begin position="625"/>
        <end position="652"/>
    </location>
</feature>
<accession>A0A9P5Y5G7</accession>
<dbReference type="SUPFAM" id="SSF52540">
    <property type="entry name" value="P-loop containing nucleoside triphosphate hydrolases"/>
    <property type="match status" value="2"/>
</dbReference>
<dbReference type="InterPro" id="IPR001650">
    <property type="entry name" value="Helicase_C-like"/>
</dbReference>
<feature type="compositionally biased region" description="Polar residues" evidence="6">
    <location>
        <begin position="43"/>
        <end position="61"/>
    </location>
</feature>
<dbReference type="PROSITE" id="PS51192">
    <property type="entry name" value="HELICASE_ATP_BIND_1"/>
    <property type="match status" value="1"/>
</dbReference>
<dbReference type="AlphaFoldDB" id="A0A9P5Y5G7"/>
<evidence type="ECO:0000313" key="10">
    <source>
        <dbReference type="Proteomes" id="UP000807353"/>
    </source>
</evidence>
<dbReference type="OrthoDB" id="4726at2759"/>
<evidence type="ECO:0000256" key="5">
    <source>
        <dbReference type="ARBA" id="ARBA00022840"/>
    </source>
</evidence>
<dbReference type="InterPro" id="IPR027417">
    <property type="entry name" value="P-loop_NTPase"/>
</dbReference>
<dbReference type="PANTHER" id="PTHR47958">
    <property type="entry name" value="ATP-DEPENDENT RNA HELICASE DBP3"/>
    <property type="match status" value="1"/>
</dbReference>
<evidence type="ECO:0000256" key="3">
    <source>
        <dbReference type="ARBA" id="ARBA00022801"/>
    </source>
</evidence>
<feature type="region of interest" description="Disordered" evidence="6">
    <location>
        <begin position="347"/>
        <end position="379"/>
    </location>
</feature>
<dbReference type="Pfam" id="PF00271">
    <property type="entry name" value="Helicase_C"/>
    <property type="match status" value="1"/>
</dbReference>
<proteinExistence type="predicted"/>
<feature type="domain" description="Helicase ATP-binding" evidence="7">
    <location>
        <begin position="470"/>
        <end position="717"/>
    </location>
</feature>
<dbReference type="GO" id="GO:0016787">
    <property type="term" value="F:hydrolase activity"/>
    <property type="evidence" value="ECO:0007669"/>
    <property type="project" value="UniProtKB-KW"/>
</dbReference>
<keyword evidence="4" id="KW-0347">Helicase</keyword>
<evidence type="ECO:0000259" key="8">
    <source>
        <dbReference type="PROSITE" id="PS51194"/>
    </source>
</evidence>
<dbReference type="Pfam" id="PF00270">
    <property type="entry name" value="DEAD"/>
    <property type="match status" value="1"/>
</dbReference>
<reference evidence="9" key="1">
    <citation type="submission" date="2020-11" db="EMBL/GenBank/DDBJ databases">
        <authorList>
            <consortium name="DOE Joint Genome Institute"/>
            <person name="Ahrendt S."/>
            <person name="Riley R."/>
            <person name="Andreopoulos W."/>
            <person name="Labutti K."/>
            <person name="Pangilinan J."/>
            <person name="Ruiz-Duenas F.J."/>
            <person name="Barrasa J.M."/>
            <person name="Sanchez-Garcia M."/>
            <person name="Camarero S."/>
            <person name="Miyauchi S."/>
            <person name="Serrano A."/>
            <person name="Linde D."/>
            <person name="Babiker R."/>
            <person name="Drula E."/>
            <person name="Ayuso-Fernandez I."/>
            <person name="Pacheco R."/>
            <person name="Padilla G."/>
            <person name="Ferreira P."/>
            <person name="Barriuso J."/>
            <person name="Kellner H."/>
            <person name="Castanera R."/>
            <person name="Alfaro M."/>
            <person name="Ramirez L."/>
            <person name="Pisabarro A.G."/>
            <person name="Kuo A."/>
            <person name="Tritt A."/>
            <person name="Lipzen A."/>
            <person name="He G."/>
            <person name="Yan M."/>
            <person name="Ng V."/>
            <person name="Cullen D."/>
            <person name="Martin F."/>
            <person name="Rosso M.-N."/>
            <person name="Henrissat B."/>
            <person name="Hibbett D."/>
            <person name="Martinez A.T."/>
            <person name="Grigoriev I.V."/>
        </authorList>
    </citation>
    <scope>NUCLEOTIDE SEQUENCE</scope>
    <source>
        <strain evidence="9">CBS 247.69</strain>
    </source>
</reference>
<sequence length="944" mass="101804">MARRAALNPASMPFFPGGIRGSDDEGGNGSVFMHHPVREPDRNSVSSLSISPSEYRSVRSSPSPPGEGRDTLGRQSLPDQGGRSRQSPTFHQVDVSRSHAIAEPRVRETTTMLGSLDTLPEADDNQYTPGPMLGGNVMQTPGMSFFSMQQQQNRERLSTPPTVSSQAGPIFHAGMFTTSSPVSSLGSGGVDHMNFEVQLKSSPIIHDILDRLFRCESSTKEVQHELGDLQRKINLLVERSLNTTTQPEFKDPFAAPNGNVNGFASSILSGPRPSIGNIAPNQPVPSDDFTTISQRLNTLTSSVGQLLALQTQQHLQSTNVDIRNNSVVGMNAPQTDIAPNQMVSSQMPTSNMLGHGLPQRPDLRPSPRPPNPPMRTWSAGTLDLSIRSSDPNIGRADMALRDKRRSVTGLLRRESSGVIDPQSDPWVGGSPRDSGPIISKWEQLSLAPDLLRSLNKFGVGPPNKIQQRALPFLLRGSDIIAQAPPTQERIAAYVIPAIQVAVTNITVRPPNRGPIVIMISTTVDQATQAQRMIRDLGGPIGVRSALGVGATSANSDLSQELRLLHQNMPHIICGTPQKLHALFTSPGGLAGSEVRFLVLDEVDQLIARNLHEFVFNIVKILPPPRSRPLSAGTPTASGTSSSNVPQPPFPTPLDTNNGFVPFQNSARRFSITPSPNPTDVNNSSSQTIERQTALFSNTVPQDVLNLASAIQLREPVRVLVRRDGNVTQSDANQGSRGLRQFYLYLAFTAGGRSDPMATTPGGGLGIIGSGRGASNAESAQAREWKLDALVDLFDDVEVTQAIVHVGGMTALDSVVYKLASRGLEAVPLHGDMNAGTKLAALNKFRNSNSINMRQPATKVLVVYDVQVKTPDVAHVPLIINYDLPKAVEEYAHRVSPAIASNYSRAGVIINFVTATGGDVEMLRSIECFYKIKCPEVPTSLRDIV</sequence>
<dbReference type="Proteomes" id="UP000807353">
    <property type="component" value="Unassembled WGS sequence"/>
</dbReference>
<dbReference type="Gene3D" id="3.40.50.300">
    <property type="entry name" value="P-loop containing nucleotide triphosphate hydrolases"/>
    <property type="match status" value="2"/>
</dbReference>
<keyword evidence="2" id="KW-0547">Nucleotide-binding</keyword>
<evidence type="ECO:0000256" key="6">
    <source>
        <dbReference type="SAM" id="MobiDB-lite"/>
    </source>
</evidence>
<dbReference type="PROSITE" id="PS51194">
    <property type="entry name" value="HELICASE_CTER"/>
    <property type="match status" value="1"/>
</dbReference>
<organism evidence="9 10">
    <name type="scientific">Collybia nuda</name>
    <dbReference type="NCBI Taxonomy" id="64659"/>
    <lineage>
        <taxon>Eukaryota</taxon>
        <taxon>Fungi</taxon>
        <taxon>Dikarya</taxon>
        <taxon>Basidiomycota</taxon>
        <taxon>Agaricomycotina</taxon>
        <taxon>Agaricomycetes</taxon>
        <taxon>Agaricomycetidae</taxon>
        <taxon>Agaricales</taxon>
        <taxon>Tricholomatineae</taxon>
        <taxon>Clitocybaceae</taxon>
        <taxon>Collybia</taxon>
    </lineage>
</organism>
<gene>
    <name evidence="9" type="ORF">BDZ94DRAFT_1260761</name>
</gene>
<name>A0A9P5Y5G7_9AGAR</name>
<keyword evidence="3 9" id="KW-0378">Hydrolase</keyword>
<evidence type="ECO:0000313" key="9">
    <source>
        <dbReference type="EMBL" id="KAF9462582.1"/>
    </source>
</evidence>
<comment type="caution">
    <text evidence="9">The sequence shown here is derived from an EMBL/GenBank/DDBJ whole genome shotgun (WGS) entry which is preliminary data.</text>
</comment>
<keyword evidence="5" id="KW-0067">ATP-binding</keyword>
<feature type="compositionally biased region" description="Polar residues" evidence="6">
    <location>
        <begin position="73"/>
        <end position="90"/>
    </location>
</feature>
<dbReference type="GO" id="GO:0005524">
    <property type="term" value="F:ATP binding"/>
    <property type="evidence" value="ECO:0007669"/>
    <property type="project" value="UniProtKB-KW"/>
</dbReference>